<evidence type="ECO:0000313" key="3">
    <source>
        <dbReference type="Proteomes" id="UP000186019"/>
    </source>
</evidence>
<evidence type="ECO:0000313" key="2">
    <source>
        <dbReference type="EMBL" id="SIS20664.1"/>
    </source>
</evidence>
<sequence length="53" mass="5870">MSSTKKPQKRWMASVLKTAAGDMPSLPFQRGQRKTVAQRGLTARPQSRALRSA</sequence>
<feature type="region of interest" description="Disordered" evidence="1">
    <location>
        <begin position="20"/>
        <end position="53"/>
    </location>
</feature>
<dbReference type="AlphaFoldDB" id="A0A1N7H714"/>
<dbReference type="EMBL" id="FTNV01000002">
    <property type="protein sequence ID" value="SIS20664.1"/>
    <property type="molecule type" value="Genomic_DNA"/>
</dbReference>
<proteinExistence type="predicted"/>
<reference evidence="2 3" key="1">
    <citation type="submission" date="2017-01" db="EMBL/GenBank/DDBJ databases">
        <authorList>
            <person name="Mah S.A."/>
            <person name="Swanson W.J."/>
            <person name="Moy G.W."/>
            <person name="Vacquier V.D."/>
        </authorList>
    </citation>
    <scope>NUCLEOTIDE SEQUENCE [LARGE SCALE GENOMIC DNA]</scope>
    <source>
        <strain evidence="2 3">DSM 29590</strain>
    </source>
</reference>
<organism evidence="2 3">
    <name type="scientific">Roseovarius nanhaiticus</name>
    <dbReference type="NCBI Taxonomy" id="573024"/>
    <lineage>
        <taxon>Bacteria</taxon>
        <taxon>Pseudomonadati</taxon>
        <taxon>Pseudomonadota</taxon>
        <taxon>Alphaproteobacteria</taxon>
        <taxon>Rhodobacterales</taxon>
        <taxon>Roseobacteraceae</taxon>
        <taxon>Roseovarius</taxon>
    </lineage>
</organism>
<dbReference type="STRING" id="573024.SAMN05216208_2710"/>
<gene>
    <name evidence="2" type="ORF">SAMN05421666_2609</name>
</gene>
<dbReference type="RefSeq" id="WP_170846602.1">
    <property type="nucleotide sequence ID" value="NZ_FOAC01000003.1"/>
</dbReference>
<protein>
    <submittedName>
        <fullName evidence="2">Uncharacterized protein</fullName>
    </submittedName>
</protein>
<accession>A0A1N7H714</accession>
<evidence type="ECO:0000256" key="1">
    <source>
        <dbReference type="SAM" id="MobiDB-lite"/>
    </source>
</evidence>
<dbReference type="Proteomes" id="UP000186019">
    <property type="component" value="Unassembled WGS sequence"/>
</dbReference>
<keyword evidence="3" id="KW-1185">Reference proteome</keyword>
<name>A0A1N7H714_9RHOB</name>